<dbReference type="PANTHER" id="PTHR33112">
    <property type="entry name" value="DOMAIN PROTEIN, PUTATIVE-RELATED"/>
    <property type="match status" value="1"/>
</dbReference>
<gene>
    <name evidence="2" type="ORF">DL764_008818</name>
</gene>
<name>A0A4Q4SZK4_9PEZI</name>
<keyword evidence="3" id="KW-1185">Reference proteome</keyword>
<proteinExistence type="predicted"/>
<dbReference type="STRING" id="155417.A0A4Q4SZK4"/>
<evidence type="ECO:0000313" key="3">
    <source>
        <dbReference type="Proteomes" id="UP000293360"/>
    </source>
</evidence>
<dbReference type="PANTHER" id="PTHR33112:SF1">
    <property type="entry name" value="HETEROKARYON INCOMPATIBILITY DOMAIN-CONTAINING PROTEIN"/>
    <property type="match status" value="1"/>
</dbReference>
<reference evidence="2 3" key="1">
    <citation type="submission" date="2018-06" db="EMBL/GenBank/DDBJ databases">
        <title>Complete Genomes of Monosporascus.</title>
        <authorList>
            <person name="Robinson A.J."/>
            <person name="Natvig D.O."/>
        </authorList>
    </citation>
    <scope>NUCLEOTIDE SEQUENCE [LARGE SCALE GENOMIC DNA]</scope>
    <source>
        <strain evidence="2 3">CBS 110550</strain>
    </source>
</reference>
<evidence type="ECO:0000313" key="2">
    <source>
        <dbReference type="EMBL" id="RYO87796.1"/>
    </source>
</evidence>
<comment type="caution">
    <text evidence="2">The sequence shown here is derived from an EMBL/GenBank/DDBJ whole genome shotgun (WGS) entry which is preliminary data.</text>
</comment>
<sequence>MGVLELGPGMTVLGSHLEDSGASFLGTDDAFVSKQRESPASGNKRPDQSQEAPDTFICDQCRKIDYSKVIDHSMEDEAPWQLVAKRQGLHRDCALCTLFTETILPGTYDEIPYDSPWKLRAFRLKYMTVNNQDSYYFQGIPRAALYAGDSERDCFKYKDDERTERRGLLFIARTRDLRDYAAIAQAQQLPRTQFTPAEYDPDLVRHWMKLSSEDQDKASELEGGIQREGRPNYPLMHSDPVKHMKVIDCETFEIVKRTSEMEYLALSYVWQLANDEMVHLGCCAVEESSTAIFLPPEIPRVVHNAITVVRDLGYRYIWVDQYCIDQSGAEGHIKEQLSEMDLIYSSAKLTIIAASTQGALPGVGTTPRIPQEILDLQSGTGRNNDDVTFFTTNPSVGQAISTSMWFTRGWCFQEAILSHRRLYFTDHEAYFEAEGMWCSDSYPEPEFMDSHILYDIVRSELSLGVSSWEAFLDKRETRNSYDLDDPRGLFWAELEAYLVLLREYMEKKLTKDDDVINGFQGVIKLFSRQDANFQTLQGLPVLDLSGLFPNHYITSRSTDGKTMEESVEAYSTTEEQEQFRRFRNELFLNVLRWNIVSDHSERRLGFPSWSWAGWKARTNWVYKPENIYTHETEMGAPRLNIQAVEALSGRILDFDEAPSYFSEPTDDPMFLIGEATEVPISQLMLPRTWHELFTQSKLTKLREKAHSVKEWCSVCISPIWFRSRIINVSHEASIGKQRTLAKVFRLSRLAKCFNPNTWHICKWELDSQDVQGSFFQGEGEEEDVEIVRRLDDGRWSFLLLNERPGSADLLIVSWETDDECVPREHSGREPRTCSRVGYAEICNDSESGRLFSEGRQDLPSVHFRLG</sequence>
<organism evidence="2 3">
    <name type="scientific">Monosporascus ibericus</name>
    <dbReference type="NCBI Taxonomy" id="155417"/>
    <lineage>
        <taxon>Eukaryota</taxon>
        <taxon>Fungi</taxon>
        <taxon>Dikarya</taxon>
        <taxon>Ascomycota</taxon>
        <taxon>Pezizomycotina</taxon>
        <taxon>Sordariomycetes</taxon>
        <taxon>Xylariomycetidae</taxon>
        <taxon>Xylariales</taxon>
        <taxon>Xylariales incertae sedis</taxon>
        <taxon>Monosporascus</taxon>
    </lineage>
</organism>
<dbReference type="AlphaFoldDB" id="A0A4Q4SZK4"/>
<accession>A0A4Q4SZK4</accession>
<dbReference type="InterPro" id="IPR010730">
    <property type="entry name" value="HET"/>
</dbReference>
<protein>
    <recommendedName>
        <fullName evidence="1">Heterokaryon incompatibility domain-containing protein</fullName>
    </recommendedName>
</protein>
<dbReference type="EMBL" id="QJNU01000741">
    <property type="protein sequence ID" value="RYO87796.1"/>
    <property type="molecule type" value="Genomic_DNA"/>
</dbReference>
<dbReference type="OrthoDB" id="5428863at2759"/>
<evidence type="ECO:0000259" key="1">
    <source>
        <dbReference type="Pfam" id="PF06985"/>
    </source>
</evidence>
<feature type="domain" description="Heterokaryon incompatibility" evidence="1">
    <location>
        <begin position="263"/>
        <end position="414"/>
    </location>
</feature>
<dbReference type="Proteomes" id="UP000293360">
    <property type="component" value="Unassembled WGS sequence"/>
</dbReference>
<dbReference type="Pfam" id="PF06985">
    <property type="entry name" value="HET"/>
    <property type="match status" value="1"/>
</dbReference>